<dbReference type="InterPro" id="IPR028261">
    <property type="entry name" value="DPD_II"/>
</dbReference>
<feature type="non-terminal residue" evidence="3">
    <location>
        <position position="343"/>
    </location>
</feature>
<feature type="domain" description="Dihydroprymidine dehydrogenase" evidence="2">
    <location>
        <begin position="26"/>
        <end position="132"/>
    </location>
</feature>
<evidence type="ECO:0000259" key="2">
    <source>
        <dbReference type="Pfam" id="PF14691"/>
    </source>
</evidence>
<dbReference type="PANTHER" id="PTHR43100">
    <property type="entry name" value="GLUTAMATE SYNTHASE [NADPH] SMALL CHAIN"/>
    <property type="match status" value="1"/>
</dbReference>
<dbReference type="Gene3D" id="3.40.50.880">
    <property type="match status" value="1"/>
</dbReference>
<dbReference type="Gene3D" id="3.50.50.60">
    <property type="entry name" value="FAD/NAD(P)-binding domain"/>
    <property type="match status" value="1"/>
</dbReference>
<evidence type="ECO:0000313" key="3">
    <source>
        <dbReference type="EMBL" id="KKK93344.1"/>
    </source>
</evidence>
<dbReference type="InterPro" id="IPR017926">
    <property type="entry name" value="GATASE"/>
</dbReference>
<dbReference type="SUPFAM" id="SSF51971">
    <property type="entry name" value="Nucleotide-binding domain"/>
    <property type="match status" value="1"/>
</dbReference>
<organism evidence="3">
    <name type="scientific">marine sediment metagenome</name>
    <dbReference type="NCBI Taxonomy" id="412755"/>
    <lineage>
        <taxon>unclassified sequences</taxon>
        <taxon>metagenomes</taxon>
        <taxon>ecological metagenomes</taxon>
    </lineage>
</organism>
<dbReference type="SUPFAM" id="SSF52317">
    <property type="entry name" value="Class I glutamine amidotransferase-like"/>
    <property type="match status" value="1"/>
</dbReference>
<dbReference type="InterPro" id="IPR009051">
    <property type="entry name" value="Helical_ferredxn"/>
</dbReference>
<dbReference type="PANTHER" id="PTHR43100:SF1">
    <property type="entry name" value="GLUTAMATE SYNTHASE [NADPH] SMALL CHAIN"/>
    <property type="match status" value="1"/>
</dbReference>
<reference evidence="3" key="1">
    <citation type="journal article" date="2015" name="Nature">
        <title>Complex archaea that bridge the gap between prokaryotes and eukaryotes.</title>
        <authorList>
            <person name="Spang A."/>
            <person name="Saw J.H."/>
            <person name="Jorgensen S.L."/>
            <person name="Zaremba-Niedzwiedzka K."/>
            <person name="Martijn J."/>
            <person name="Lind A.E."/>
            <person name="van Eijk R."/>
            <person name="Schleper C."/>
            <person name="Guy L."/>
            <person name="Ettema T.J."/>
        </authorList>
    </citation>
    <scope>NUCLEOTIDE SEQUENCE</scope>
</reference>
<dbReference type="EMBL" id="LAZR01047813">
    <property type="protein sequence ID" value="KKK93344.1"/>
    <property type="molecule type" value="Genomic_DNA"/>
</dbReference>
<accession>A0A0F9BS82</accession>
<dbReference type="GO" id="GO:0051536">
    <property type="term" value="F:iron-sulfur cluster binding"/>
    <property type="evidence" value="ECO:0007669"/>
    <property type="project" value="InterPro"/>
</dbReference>
<gene>
    <name evidence="3" type="ORF">LCGC14_2693810</name>
</gene>
<dbReference type="SUPFAM" id="SSF46548">
    <property type="entry name" value="alpha-helical ferredoxin"/>
    <property type="match status" value="1"/>
</dbReference>
<feature type="domain" description="Glutamine amidotransferase" evidence="1">
    <location>
        <begin position="262"/>
        <end position="341"/>
    </location>
</feature>
<comment type="caution">
    <text evidence="3">The sequence shown here is derived from an EMBL/GenBank/DDBJ whole genome shotgun (WGS) entry which is preliminary data.</text>
</comment>
<dbReference type="InterPro" id="IPR029062">
    <property type="entry name" value="Class_I_gatase-like"/>
</dbReference>
<dbReference type="Pfam" id="PF14691">
    <property type="entry name" value="Fer4_20"/>
    <property type="match status" value="1"/>
</dbReference>
<dbReference type="Gene3D" id="1.10.1060.10">
    <property type="entry name" value="Alpha-helical ferredoxin"/>
    <property type="match status" value="1"/>
</dbReference>
<protein>
    <submittedName>
        <fullName evidence="3">Uncharacterized protein</fullName>
    </submittedName>
</protein>
<dbReference type="AlphaFoldDB" id="A0A0F9BS82"/>
<evidence type="ECO:0000259" key="1">
    <source>
        <dbReference type="Pfam" id="PF00117"/>
    </source>
</evidence>
<dbReference type="InterPro" id="IPR051394">
    <property type="entry name" value="Glutamate_Synthase"/>
</dbReference>
<proteinExistence type="predicted"/>
<dbReference type="PROSITE" id="PS51273">
    <property type="entry name" value="GATASE_TYPE_1"/>
    <property type="match status" value="1"/>
</dbReference>
<dbReference type="InterPro" id="IPR036188">
    <property type="entry name" value="FAD/NAD-bd_sf"/>
</dbReference>
<sequence length="343" mass="38068">MGKPTGFLEYRRQEVAHRPVDERTGDYLEVDLPLPDETLVRQAARCMDCGIPFCHGTGCPLCNRIPEFNDLIYRGRWRSACEVLHATNNFPEITGRVCPAPCEASCTLKINDQPVLIRHIERQIVERGFEEGWVRPLRAAKRTGRRVAIVGSGPAGLAAAQQLARAGHSVTVFEKDPCAGGLLRYGIPDFKLDKRILDRRLDQLTAEGVRFQTGVVVGEDVSVRYLRKTFDAVCLAMGAGRKAARAMKAYLGIRDSDAVYVPERRGIEGKIGVIRYVREQKIPFFGICLGMQCAAIEFARNVCGMENANSSEFDADTPHPVICLMDEQRRVVSMGGTMRLGAQ</sequence>
<dbReference type="PRINTS" id="PR00419">
    <property type="entry name" value="ADXRDTASE"/>
</dbReference>
<dbReference type="Pfam" id="PF13450">
    <property type="entry name" value="NAD_binding_8"/>
    <property type="match status" value="1"/>
</dbReference>
<name>A0A0F9BS82_9ZZZZ</name>
<dbReference type="Pfam" id="PF00117">
    <property type="entry name" value="GATase"/>
    <property type="match status" value="1"/>
</dbReference>